<sequence>MEPTSAFIHEPDPENPGWHTWDMADQDRFNPVVMGKMLLRQEGDRAARLRMRNTTTRHANLHGALHGAVILGLIDISLFATVHQVVGGNAAASVTLDLSTQFVGSGRLGAPLDAICEVMKETGRLFFLRGNLEQDGELIASYMGTLRKPSAR</sequence>
<comment type="caution">
    <text evidence="2">The sequence shown here is derived from an EMBL/GenBank/DDBJ whole genome shotgun (WGS) entry which is preliminary data.</text>
</comment>
<dbReference type="AlphaFoldDB" id="G6E7N8"/>
<dbReference type="PATRIC" id="fig|1088721.3.peg.188"/>
<evidence type="ECO:0000259" key="1">
    <source>
        <dbReference type="Pfam" id="PF03061"/>
    </source>
</evidence>
<dbReference type="KEGG" id="npn:JI59_19170"/>
<dbReference type="STRING" id="1088721.JI59_19170"/>
<accession>G6E7N8</accession>
<evidence type="ECO:0000313" key="3">
    <source>
        <dbReference type="Proteomes" id="UP000004030"/>
    </source>
</evidence>
<dbReference type="InterPro" id="IPR006683">
    <property type="entry name" value="Thioestr_dom"/>
</dbReference>
<dbReference type="eggNOG" id="COG2050">
    <property type="taxonomic scope" value="Bacteria"/>
</dbReference>
<organism evidence="2 3">
    <name type="scientific">Novosphingobium pentaromativorans US6-1</name>
    <dbReference type="NCBI Taxonomy" id="1088721"/>
    <lineage>
        <taxon>Bacteria</taxon>
        <taxon>Pseudomonadati</taxon>
        <taxon>Pseudomonadota</taxon>
        <taxon>Alphaproteobacteria</taxon>
        <taxon>Sphingomonadales</taxon>
        <taxon>Sphingomonadaceae</taxon>
        <taxon>Novosphingobium</taxon>
    </lineage>
</organism>
<gene>
    <name evidence="2" type="ORF">NSU_0192</name>
</gene>
<feature type="domain" description="Thioesterase" evidence="1">
    <location>
        <begin position="62"/>
        <end position="136"/>
    </location>
</feature>
<dbReference type="GO" id="GO:0016790">
    <property type="term" value="F:thiolester hydrolase activity"/>
    <property type="evidence" value="ECO:0007669"/>
    <property type="project" value="UniProtKB-ARBA"/>
</dbReference>
<dbReference type="Pfam" id="PF03061">
    <property type="entry name" value="4HBT"/>
    <property type="match status" value="1"/>
</dbReference>
<dbReference type="SUPFAM" id="SSF54637">
    <property type="entry name" value="Thioesterase/thiol ester dehydrase-isomerase"/>
    <property type="match status" value="1"/>
</dbReference>
<evidence type="ECO:0000313" key="2">
    <source>
        <dbReference type="EMBL" id="EHJ62680.1"/>
    </source>
</evidence>
<keyword evidence="3" id="KW-1185">Reference proteome</keyword>
<dbReference type="RefSeq" id="WP_007011109.1">
    <property type="nucleotide sequence ID" value="NZ_AGFM01000006.1"/>
</dbReference>
<dbReference type="Gene3D" id="3.10.129.10">
    <property type="entry name" value="Hotdog Thioesterase"/>
    <property type="match status" value="1"/>
</dbReference>
<proteinExistence type="predicted"/>
<dbReference type="EMBL" id="AGFM01000006">
    <property type="protein sequence ID" value="EHJ62680.1"/>
    <property type="molecule type" value="Genomic_DNA"/>
</dbReference>
<dbReference type="OrthoDB" id="5741080at2"/>
<protein>
    <submittedName>
        <fullName evidence="2">Thioesterase superfamily protein</fullName>
    </submittedName>
</protein>
<dbReference type="Proteomes" id="UP000004030">
    <property type="component" value="Unassembled WGS sequence"/>
</dbReference>
<dbReference type="CDD" id="cd03443">
    <property type="entry name" value="PaaI_thioesterase"/>
    <property type="match status" value="1"/>
</dbReference>
<dbReference type="InterPro" id="IPR029069">
    <property type="entry name" value="HotDog_dom_sf"/>
</dbReference>
<name>G6E7N8_9SPHN</name>
<reference evidence="2 3" key="1">
    <citation type="journal article" date="2012" name="J. Bacteriol.">
        <title>Genome sequence of benzo(a)pyrene-degrading bacterium Novosphingobium pentaromativorans US6-1.</title>
        <authorList>
            <person name="Luo Y.R."/>
            <person name="Kang S.G."/>
            <person name="Kim S.J."/>
            <person name="Kim M.R."/>
            <person name="Li N."/>
            <person name="Lee J.H."/>
            <person name="Kwon K.K."/>
        </authorList>
    </citation>
    <scope>NUCLEOTIDE SEQUENCE [LARGE SCALE GENOMIC DNA]</scope>
    <source>
        <strain evidence="2 3">US6-1</strain>
    </source>
</reference>